<comment type="catalytic activity">
    <reaction evidence="15">
        <text>citrate(in) + 2-oxoglutarate(out) = citrate(out) + 2-oxoglutarate(in)</text>
        <dbReference type="Rhea" id="RHEA:71763"/>
        <dbReference type="ChEBI" id="CHEBI:16810"/>
        <dbReference type="ChEBI" id="CHEBI:16947"/>
    </reaction>
</comment>
<dbReference type="PANTHER" id="PTHR46356:SF1">
    <property type="entry name" value="MITOCHONDRIAL 2-OXODICARBOXYLATE CARRIER"/>
    <property type="match status" value="1"/>
</dbReference>
<evidence type="ECO:0000256" key="7">
    <source>
        <dbReference type="ARBA" id="ARBA00022989"/>
    </source>
</evidence>
<evidence type="ECO:0000256" key="22">
    <source>
        <dbReference type="SAM" id="Phobius"/>
    </source>
</evidence>
<comment type="catalytic activity">
    <reaction evidence="17">
        <text>2-oxoheptanedioate(in) + 2-oxoglutarate(out) = 2-oxoheptanedioate(out) + 2-oxoglutarate(in)</text>
        <dbReference type="Rhea" id="RHEA:71755"/>
        <dbReference type="ChEBI" id="CHEBI:16810"/>
        <dbReference type="ChEBI" id="CHEBI:72701"/>
    </reaction>
</comment>
<dbReference type="InterPro" id="IPR002067">
    <property type="entry name" value="MCP"/>
</dbReference>
<evidence type="ECO:0000256" key="20">
    <source>
        <dbReference type="PROSITE-ProRule" id="PRU00282"/>
    </source>
</evidence>
<evidence type="ECO:0000256" key="9">
    <source>
        <dbReference type="ARBA" id="ARBA00023136"/>
    </source>
</evidence>
<comment type="subcellular location">
    <subcellularLocation>
        <location evidence="1">Mitochondrion inner membrane</location>
        <topology evidence="1">Multi-pass membrane protein</topology>
    </subcellularLocation>
</comment>
<feature type="repeat" description="Solcar" evidence="20">
    <location>
        <begin position="130"/>
        <end position="219"/>
    </location>
</feature>
<evidence type="ECO:0000256" key="13">
    <source>
        <dbReference type="ARBA" id="ARBA00046087"/>
    </source>
</evidence>
<evidence type="ECO:0000256" key="1">
    <source>
        <dbReference type="ARBA" id="ARBA00004448"/>
    </source>
</evidence>
<evidence type="ECO:0000256" key="8">
    <source>
        <dbReference type="ARBA" id="ARBA00023128"/>
    </source>
</evidence>
<evidence type="ECO:0000256" key="21">
    <source>
        <dbReference type="RuleBase" id="RU000488"/>
    </source>
</evidence>
<proteinExistence type="inferred from homology"/>
<dbReference type="InterPro" id="IPR023395">
    <property type="entry name" value="MCP_dom_sf"/>
</dbReference>
<feature type="repeat" description="Solcar" evidence="20">
    <location>
        <begin position="228"/>
        <end position="314"/>
    </location>
</feature>
<keyword evidence="4 20" id="KW-0812">Transmembrane</keyword>
<reference evidence="23" key="1">
    <citation type="submission" date="2020-02" db="EMBL/GenBank/DDBJ databases">
        <title>Relaxed selection underlies rapid genomic changes in the transitions from sociality to social parasitism in ants.</title>
        <authorList>
            <person name="Bi X."/>
        </authorList>
    </citation>
    <scope>NUCLEOTIDE SEQUENCE</scope>
    <source>
        <strain evidence="23">BGI-DK2014c</strain>
        <tissue evidence="23">Whole body</tissue>
    </source>
</reference>
<dbReference type="AlphaFoldDB" id="A0A836JQE0"/>
<keyword evidence="8" id="KW-0496">Mitochondrion</keyword>
<feature type="non-terminal residue" evidence="23">
    <location>
        <position position="1"/>
    </location>
</feature>
<evidence type="ECO:0000256" key="11">
    <source>
        <dbReference type="ARBA" id="ARBA00039747"/>
    </source>
</evidence>
<evidence type="ECO:0000256" key="16">
    <source>
        <dbReference type="ARBA" id="ARBA00048303"/>
    </source>
</evidence>
<evidence type="ECO:0000313" key="23">
    <source>
        <dbReference type="EMBL" id="KAG5322444.1"/>
    </source>
</evidence>
<dbReference type="GO" id="GO:0055085">
    <property type="term" value="P:transmembrane transport"/>
    <property type="evidence" value="ECO:0007669"/>
    <property type="project" value="InterPro"/>
</dbReference>
<dbReference type="InterPro" id="IPR051752">
    <property type="entry name" value="Mito_2-oxodicarb_carrier"/>
</dbReference>
<keyword evidence="9 20" id="KW-0472">Membrane</keyword>
<dbReference type="EMBL" id="JAANIA010000992">
    <property type="protein sequence ID" value="KAG5322444.1"/>
    <property type="molecule type" value="Genomic_DNA"/>
</dbReference>
<evidence type="ECO:0000256" key="10">
    <source>
        <dbReference type="ARBA" id="ARBA00036018"/>
    </source>
</evidence>
<feature type="transmembrane region" description="Helical" evidence="22">
    <location>
        <begin position="53"/>
        <end position="78"/>
    </location>
</feature>
<keyword evidence="6" id="KW-0999">Mitochondrion inner membrane</keyword>
<dbReference type="GO" id="GO:0005743">
    <property type="term" value="C:mitochondrial inner membrane"/>
    <property type="evidence" value="ECO:0007669"/>
    <property type="project" value="UniProtKB-SubCell"/>
</dbReference>
<dbReference type="Proteomes" id="UP000668214">
    <property type="component" value="Unassembled WGS sequence"/>
</dbReference>
<comment type="catalytic activity">
    <reaction evidence="18">
        <text>glutarate(in) + 2-oxoglutarate(out) = glutarate(out) + 2-oxoglutarate(in)</text>
        <dbReference type="Rhea" id="RHEA:71751"/>
        <dbReference type="ChEBI" id="CHEBI:16810"/>
        <dbReference type="ChEBI" id="CHEBI:30921"/>
    </reaction>
</comment>
<name>A0A836JQE0_9HYME</name>
<comment type="function">
    <text evidence="13">Transports dicarboxylates across the inner membranes of mitochondria by a counter-exchange mechanism. Can transport 2-oxoadipate (2-oxohexanedioate), 2-oxoglutarate, adipate (hexanedioate), glutarate, and to a lesser extent, pimelate (heptanedioate), 2-oxopimelate (2-oxoheptanedioate), 2-aminoadipate (2-aminohexanedioate), oxaloacetate, and citrate. Plays a central role in catabolism of lysine, hydroxylysine, and tryptophan, by transporting common metabolite intermediates (such as 2-oxoadipate) into the mitochondria, where it is converted into acetyl-CoA and can enter the citric acid (TCA) cycle.</text>
</comment>
<evidence type="ECO:0000256" key="5">
    <source>
        <dbReference type="ARBA" id="ARBA00022737"/>
    </source>
</evidence>
<comment type="catalytic activity">
    <reaction evidence="14">
        <text>heptanedioate(in) + 2-oxoglutarate(out) = heptanedioate(out) + 2-oxoglutarate(in)</text>
        <dbReference type="Rhea" id="RHEA:71759"/>
        <dbReference type="ChEBI" id="CHEBI:16810"/>
        <dbReference type="ChEBI" id="CHEBI:36165"/>
    </reaction>
</comment>
<keyword evidence="3 21" id="KW-0813">Transport</keyword>
<comment type="caution">
    <text evidence="23">The sequence shown here is derived from an EMBL/GenBank/DDBJ whole genome shotgun (WGS) entry which is preliminary data.</text>
</comment>
<evidence type="ECO:0000256" key="14">
    <source>
        <dbReference type="ARBA" id="ARBA00047537"/>
    </source>
</evidence>
<evidence type="ECO:0000256" key="3">
    <source>
        <dbReference type="ARBA" id="ARBA00022448"/>
    </source>
</evidence>
<evidence type="ECO:0000256" key="17">
    <source>
        <dbReference type="ARBA" id="ARBA00048581"/>
    </source>
</evidence>
<dbReference type="Gene3D" id="1.50.40.10">
    <property type="entry name" value="Mitochondrial carrier domain"/>
    <property type="match status" value="2"/>
</dbReference>
<evidence type="ECO:0000256" key="18">
    <source>
        <dbReference type="ARBA" id="ARBA00048920"/>
    </source>
</evidence>
<comment type="catalytic activity">
    <reaction evidence="19">
        <text>hexanedioate(in) + 2-oxoglutarate(out) = hexanedioate(out) + 2-oxoglutarate(in)</text>
        <dbReference type="Rhea" id="RHEA:71743"/>
        <dbReference type="ChEBI" id="CHEBI:16810"/>
        <dbReference type="ChEBI" id="CHEBI:17128"/>
    </reaction>
</comment>
<sequence>MRNTTDNLLKEAVIQIGAGGSAGFIEVCIMHPMDLVKTRFQLQVKTTKSDPLYYTGILCIKTFIVSLCINYINIIIGIRDCMTKMYKTEGLPAFWKGILPPILVETPKRAVKFFTFEQYKQFFLFGASAPTPLTFSCAGFFAGVTEAILVNPFEMVKVKLQSNRKHIKESPSTFVVTKEIISKYGFGWNGLNKGLSATIMRNAVFNSFYFGFYHSVKGYISVRKEPWLEFLSKVAIGFVSGTVASCLNIPFDVAKSRIQGSQDGTQYKGTLNTMHIIYKREGFRALYKGLVPKVLRLGPGGAIMLVVYDYMHVFLTKKLIN</sequence>
<dbReference type="PRINTS" id="PR00926">
    <property type="entry name" value="MITOCARRIER"/>
</dbReference>
<evidence type="ECO:0000256" key="4">
    <source>
        <dbReference type="ARBA" id="ARBA00022692"/>
    </source>
</evidence>
<evidence type="ECO:0000256" key="12">
    <source>
        <dbReference type="ARBA" id="ARBA00041874"/>
    </source>
</evidence>
<evidence type="ECO:0000256" key="15">
    <source>
        <dbReference type="ARBA" id="ARBA00048003"/>
    </source>
</evidence>
<comment type="catalytic activity">
    <reaction evidence="10">
        <text>2-oxoadipate(in) + 2-oxoglutarate(out) = 2-oxoadipate(out) + 2-oxoglutarate(in)</text>
        <dbReference type="Rhea" id="RHEA:71739"/>
        <dbReference type="ChEBI" id="CHEBI:16810"/>
        <dbReference type="ChEBI" id="CHEBI:57499"/>
    </reaction>
</comment>
<keyword evidence="7 22" id="KW-1133">Transmembrane helix</keyword>
<evidence type="ECO:0000313" key="24">
    <source>
        <dbReference type="Proteomes" id="UP000668214"/>
    </source>
</evidence>
<comment type="catalytic activity">
    <reaction evidence="16">
        <text>L-2-aminoadipate(in) + 2-oxoglutarate(out) = L-2-aminoadipate(out) + 2-oxoglutarate(in)</text>
        <dbReference type="Rhea" id="RHEA:71747"/>
        <dbReference type="ChEBI" id="CHEBI:16810"/>
        <dbReference type="ChEBI" id="CHEBI:58672"/>
    </reaction>
</comment>
<evidence type="ECO:0000256" key="6">
    <source>
        <dbReference type="ARBA" id="ARBA00022792"/>
    </source>
</evidence>
<dbReference type="SUPFAM" id="SSF103506">
    <property type="entry name" value="Mitochondrial carrier"/>
    <property type="match status" value="1"/>
</dbReference>
<keyword evidence="5" id="KW-0677">Repeat</keyword>
<feature type="repeat" description="Solcar" evidence="20">
    <location>
        <begin position="10"/>
        <end position="122"/>
    </location>
</feature>
<dbReference type="Pfam" id="PF00153">
    <property type="entry name" value="Mito_carr"/>
    <property type="match status" value="3"/>
</dbReference>
<dbReference type="InterPro" id="IPR018108">
    <property type="entry name" value="MCP_transmembrane"/>
</dbReference>
<feature type="transmembrane region" description="Helical" evidence="22">
    <location>
        <begin position="12"/>
        <end position="33"/>
    </location>
</feature>
<comment type="similarity">
    <text evidence="2 21">Belongs to the mitochondrial carrier (TC 2.A.29) family.</text>
</comment>
<dbReference type="PANTHER" id="PTHR46356">
    <property type="entry name" value="MITOCHONDRIAL 2-OXODICARBOXYLATE CARRIER"/>
    <property type="match status" value="1"/>
</dbReference>
<evidence type="ECO:0000256" key="2">
    <source>
        <dbReference type="ARBA" id="ARBA00006375"/>
    </source>
</evidence>
<dbReference type="PROSITE" id="PS50920">
    <property type="entry name" value="SOLCAR"/>
    <property type="match status" value="3"/>
</dbReference>
<feature type="non-terminal residue" evidence="23">
    <location>
        <position position="321"/>
    </location>
</feature>
<keyword evidence="24" id="KW-1185">Reference proteome</keyword>
<evidence type="ECO:0000256" key="19">
    <source>
        <dbReference type="ARBA" id="ARBA00048998"/>
    </source>
</evidence>
<organism evidence="23 24">
    <name type="scientific">Pseudoatta argentina</name>
    <dbReference type="NCBI Taxonomy" id="621737"/>
    <lineage>
        <taxon>Eukaryota</taxon>
        <taxon>Metazoa</taxon>
        <taxon>Ecdysozoa</taxon>
        <taxon>Arthropoda</taxon>
        <taxon>Hexapoda</taxon>
        <taxon>Insecta</taxon>
        <taxon>Pterygota</taxon>
        <taxon>Neoptera</taxon>
        <taxon>Endopterygota</taxon>
        <taxon>Hymenoptera</taxon>
        <taxon>Apocrita</taxon>
        <taxon>Aculeata</taxon>
        <taxon>Formicoidea</taxon>
        <taxon>Formicidae</taxon>
        <taxon>Myrmicinae</taxon>
        <taxon>Pseudoatta</taxon>
    </lineage>
</organism>
<gene>
    <name evidence="23" type="primary">Slc25a21</name>
    <name evidence="23" type="ORF">G6Z78_0010019</name>
</gene>
<protein>
    <recommendedName>
        <fullName evidence="11">Mitochondrial 2-oxodicarboxylate carrier</fullName>
    </recommendedName>
    <alternativeName>
        <fullName evidence="12">Solute carrier family 25 member 21</fullName>
    </alternativeName>
</protein>
<accession>A0A836JQE0</accession>